<sequence>DKSHEFEQSWKEVARFHQRQEGYLFTKFLRADAKVKDMGTPQFDYVDIVQWSTGDAQRRATLRTGYRQLIEDLQAHQKAPGTPEASCSPLMYSVVVDDTPSKY</sequence>
<dbReference type="SUPFAM" id="SSF54909">
    <property type="entry name" value="Dimeric alpha+beta barrel"/>
    <property type="match status" value="1"/>
</dbReference>
<name>A0ABN9W311_9DINO</name>
<accession>A0ABN9W311</accession>
<dbReference type="Proteomes" id="UP001189429">
    <property type="component" value="Unassembled WGS sequence"/>
</dbReference>
<proteinExistence type="predicted"/>
<comment type="caution">
    <text evidence="1">The sequence shown here is derived from an EMBL/GenBank/DDBJ whole genome shotgun (WGS) entry which is preliminary data.</text>
</comment>
<keyword evidence="2" id="KW-1185">Reference proteome</keyword>
<evidence type="ECO:0000313" key="2">
    <source>
        <dbReference type="Proteomes" id="UP001189429"/>
    </source>
</evidence>
<feature type="non-terminal residue" evidence="1">
    <location>
        <position position="1"/>
    </location>
</feature>
<reference evidence="1" key="1">
    <citation type="submission" date="2023-10" db="EMBL/GenBank/DDBJ databases">
        <authorList>
            <person name="Chen Y."/>
            <person name="Shah S."/>
            <person name="Dougan E. K."/>
            <person name="Thang M."/>
            <person name="Chan C."/>
        </authorList>
    </citation>
    <scope>NUCLEOTIDE SEQUENCE [LARGE SCALE GENOMIC DNA]</scope>
</reference>
<dbReference type="EMBL" id="CAUYUJ010018074">
    <property type="protein sequence ID" value="CAK0880454.1"/>
    <property type="molecule type" value="Genomic_DNA"/>
</dbReference>
<dbReference type="InterPro" id="IPR011008">
    <property type="entry name" value="Dimeric_a/b-barrel"/>
</dbReference>
<gene>
    <name evidence="1" type="ORF">PCOR1329_LOCUS63589</name>
</gene>
<evidence type="ECO:0000313" key="1">
    <source>
        <dbReference type="EMBL" id="CAK0880454.1"/>
    </source>
</evidence>
<dbReference type="Gene3D" id="3.30.70.100">
    <property type="match status" value="1"/>
</dbReference>
<protein>
    <submittedName>
        <fullName evidence="1">Uncharacterized protein</fullName>
    </submittedName>
</protein>
<organism evidence="1 2">
    <name type="scientific">Prorocentrum cordatum</name>
    <dbReference type="NCBI Taxonomy" id="2364126"/>
    <lineage>
        <taxon>Eukaryota</taxon>
        <taxon>Sar</taxon>
        <taxon>Alveolata</taxon>
        <taxon>Dinophyceae</taxon>
        <taxon>Prorocentrales</taxon>
        <taxon>Prorocentraceae</taxon>
        <taxon>Prorocentrum</taxon>
    </lineage>
</organism>